<dbReference type="GO" id="GO:0005042">
    <property type="term" value="F:netrin receptor activity"/>
    <property type="evidence" value="ECO:0007669"/>
    <property type="project" value="UniProtKB-UniRule"/>
</dbReference>
<dbReference type="Pfam" id="PF00791">
    <property type="entry name" value="ZU5"/>
    <property type="match status" value="1"/>
</dbReference>
<evidence type="ECO:0000256" key="1">
    <source>
        <dbReference type="RuleBase" id="RU367033"/>
    </source>
</evidence>
<dbReference type="PROSITE" id="PS51145">
    <property type="entry name" value="ZU5"/>
    <property type="match status" value="1"/>
</dbReference>
<dbReference type="EMBL" id="OV696688">
    <property type="protein sequence ID" value="CAH1257864.1"/>
    <property type="molecule type" value="Genomic_DNA"/>
</dbReference>
<accession>A0A8J9ZQQ1</accession>
<feature type="compositionally biased region" description="Basic and acidic residues" evidence="2">
    <location>
        <begin position="213"/>
        <end position="231"/>
    </location>
</feature>
<name>A0A8J9ZQQ1_BRALA</name>
<dbReference type="OrthoDB" id="5973910at2759"/>
<dbReference type="Pfam" id="PF00531">
    <property type="entry name" value="Death"/>
    <property type="match status" value="1"/>
</dbReference>
<reference evidence="4" key="1">
    <citation type="submission" date="2022-01" db="EMBL/GenBank/DDBJ databases">
        <authorList>
            <person name="Braso-Vives M."/>
        </authorList>
    </citation>
    <scope>NUCLEOTIDE SEQUENCE</scope>
</reference>
<feature type="region of interest" description="Disordered" evidence="2">
    <location>
        <begin position="827"/>
        <end position="849"/>
    </location>
</feature>
<feature type="chain" id="PRO_5035487705" description="Netrin receptor UNC5" evidence="1">
    <location>
        <begin position="22"/>
        <end position="1052"/>
    </location>
</feature>
<feature type="compositionally biased region" description="Polar residues" evidence="2">
    <location>
        <begin position="831"/>
        <end position="849"/>
    </location>
</feature>
<feature type="signal peptide" evidence="1">
    <location>
        <begin position="1"/>
        <end position="21"/>
    </location>
</feature>
<sequence>MRTRPVLLLCVFVAVAPQVVRQVTGTTLVLTPDEATAASCTEWEPNADNVTGLATDCSRRNFSAVPSNVSYFVVVLDLAHNRLFFLNRDSFSGLARLKWCTFELQMAEHRHFTTGEKYIIPILLDEVPVNTMPKSLRYLLATKTYIEWKGRGEEEDLFWRRLGKALKSRLLIKRTNNDAIYMEEEATIMPESPTSTPKHRSDTVNEDVEPENNDDHESCVTLDDTPKETRTTDQTIDTTRADEGPCFDNDPPFDCQTVCSSEAYTDNPVVEDVNLTKTVPRSASAAELFLPTVLHESYTEEHAHISCCHEEPIYQNSWFLYHAIRTRAKEPLPPVPDEQLEETSLSIPEPQTTIVHMVAIEHSLSPKPVYEEIPYHGTERGIATYQENVEGIQVVQQPRLNVVTSSLASGIFDSEGGHLDIEGTGVRLFIPPGAIKSSVEQQVTISISSDECDKPTLTEGQARISPVIRCSPHGIAFEKSVALSFPHTGEVSKGKLIHPLITNTDQGQQAGYEDMKEDHGARAIVRKTDCVVFLDHFTGVTLVEESPCPDEGAKGGSGNDGSTDKPLYAIPFWTLTSSGDVMVRVRICQKRDDAKQTAYEEEQSCGSRPCDGPPVTLYVPVTNGTKARVQVVMDSVRAGWASVDGLEKVIDCRRIFTDDEVQQCSFLLERSSDDGHDSNRFRCRLQIIPEGNEDVQTTFVSVLTDESPPPRKQDIAVTPKKTPCLPAWARKELCRLLDPSNPKGNDWRMLSCELNLQLDSFDIQLFQEHSDKRSPTFQILSLFELDYGHLPQVQQLHALRKVLSEPPMGRPDASQLVEGIISQHFEEDAASTPTTRHQHQHCNPVTPNAMSRLTDDRYYSPYAAPCAVHPKHTTRNTLQITDSSIPSDQQDATYCDEAPEEAAMMKNHQQQTVDKQTYKQESQASSTAASRPLKVPGTNARLSLDTDHFENITSQIEDTHSHVDATASTKRMQVTKCDDERITVEEEQVTSPNPVDVPSSVDAPNWTDDKKLKNKHDVVDHDLRKKGLTKRVATMHLSKEEESVSLLDETDA</sequence>
<keyword evidence="1" id="KW-0393">Immunoglobulin domain</keyword>
<dbReference type="SUPFAM" id="SSF52200">
    <property type="entry name" value="Toll/Interleukin receptor TIR domain"/>
    <property type="match status" value="1"/>
</dbReference>
<dbReference type="InterPro" id="IPR000906">
    <property type="entry name" value="ZU5_dom"/>
</dbReference>
<comment type="function">
    <text evidence="1">Receptor for netrin required for axon guidance. Mediates axon repulsion of neuronal growth cones in the developing nervous system upon ligand binding.</text>
</comment>
<gene>
    <name evidence="4" type="primary">UNC5CL</name>
    <name evidence="4" type="ORF">BLAG_LOCUS15628</name>
</gene>
<dbReference type="AlphaFoldDB" id="A0A8J9ZQQ1"/>
<evidence type="ECO:0000313" key="5">
    <source>
        <dbReference type="Proteomes" id="UP000838412"/>
    </source>
</evidence>
<organism evidence="4 5">
    <name type="scientific">Branchiostoma lanceolatum</name>
    <name type="common">Common lancelet</name>
    <name type="synonym">Amphioxus lanceolatum</name>
    <dbReference type="NCBI Taxonomy" id="7740"/>
    <lineage>
        <taxon>Eukaryota</taxon>
        <taxon>Metazoa</taxon>
        <taxon>Chordata</taxon>
        <taxon>Cephalochordata</taxon>
        <taxon>Leptocardii</taxon>
        <taxon>Amphioxiformes</taxon>
        <taxon>Branchiostomatidae</taxon>
        <taxon>Branchiostoma</taxon>
    </lineage>
</organism>
<comment type="similarity">
    <text evidence="1">Belongs to the unc-5 family.</text>
</comment>
<proteinExistence type="inferred from homology"/>
<dbReference type="Gene3D" id="2.60.220.30">
    <property type="match status" value="1"/>
</dbReference>
<keyword evidence="1" id="KW-0675">Receptor</keyword>
<dbReference type="Proteomes" id="UP000838412">
    <property type="component" value="Chromosome 3"/>
</dbReference>
<feature type="compositionally biased region" description="Polar residues" evidence="2">
    <location>
        <begin position="907"/>
        <end position="929"/>
    </location>
</feature>
<dbReference type="InterPro" id="IPR037936">
    <property type="entry name" value="UNC5A-D"/>
</dbReference>
<dbReference type="Gene3D" id="3.40.50.10140">
    <property type="entry name" value="Toll/interleukin-1 receptor homology (TIR) domain"/>
    <property type="match status" value="1"/>
</dbReference>
<dbReference type="PANTHER" id="PTHR12582">
    <property type="entry name" value="NETRIN RECEPTOR UNC5"/>
    <property type="match status" value="1"/>
</dbReference>
<feature type="region of interest" description="Disordered" evidence="2">
    <location>
        <begin position="987"/>
        <end position="1009"/>
    </location>
</feature>
<feature type="region of interest" description="Disordered" evidence="2">
    <location>
        <begin position="903"/>
        <end position="940"/>
    </location>
</feature>
<dbReference type="InterPro" id="IPR011029">
    <property type="entry name" value="DEATH-like_dom_sf"/>
</dbReference>
<dbReference type="InterPro" id="IPR035897">
    <property type="entry name" value="Toll_tir_struct_dom_sf"/>
</dbReference>
<keyword evidence="1" id="KW-0732">Signal</keyword>
<dbReference type="Gene3D" id="1.10.533.10">
    <property type="entry name" value="Death Domain, Fas"/>
    <property type="match status" value="1"/>
</dbReference>
<evidence type="ECO:0000313" key="4">
    <source>
        <dbReference type="EMBL" id="CAH1257864.1"/>
    </source>
</evidence>
<dbReference type="GO" id="GO:0005886">
    <property type="term" value="C:plasma membrane"/>
    <property type="evidence" value="ECO:0007669"/>
    <property type="project" value="UniProtKB-SubCell"/>
</dbReference>
<keyword evidence="1" id="KW-0217">Developmental protein</keyword>
<dbReference type="SUPFAM" id="SSF47986">
    <property type="entry name" value="DEATH domain"/>
    <property type="match status" value="1"/>
</dbReference>
<feature type="region of interest" description="Disordered" evidence="2">
    <location>
        <begin position="189"/>
        <end position="232"/>
    </location>
</feature>
<keyword evidence="5" id="KW-1185">Reference proteome</keyword>
<evidence type="ECO:0000259" key="3">
    <source>
        <dbReference type="PROSITE" id="PS51145"/>
    </source>
</evidence>
<comment type="subcellular location">
    <subcellularLocation>
        <location evidence="1">Cell membrane</location>
        <topology evidence="1">Single-pass type I membrane protein</topology>
    </subcellularLocation>
</comment>
<dbReference type="PANTHER" id="PTHR12582:SF41">
    <property type="entry name" value="UNC5C-LIKE PROTEIN"/>
    <property type="match status" value="1"/>
</dbReference>
<protein>
    <recommendedName>
        <fullName evidence="1">Netrin receptor UNC5</fullName>
    </recommendedName>
</protein>
<feature type="domain" description="ZU5" evidence="3">
    <location>
        <begin position="406"/>
        <end position="546"/>
    </location>
</feature>
<evidence type="ECO:0000256" key="2">
    <source>
        <dbReference type="SAM" id="MobiDB-lite"/>
    </source>
</evidence>
<dbReference type="SMART" id="SM00218">
    <property type="entry name" value="ZU5"/>
    <property type="match status" value="1"/>
</dbReference>
<dbReference type="InterPro" id="IPR000488">
    <property type="entry name" value="Death_dom"/>
</dbReference>